<accession>A0ABM7WCB7</accession>
<dbReference type="RefSeq" id="WP_284151965.1">
    <property type="nucleotide sequence ID" value="NZ_AP025516.1"/>
</dbReference>
<dbReference type="PANTHER" id="PTHR45947:SF3">
    <property type="entry name" value="SULFOQUINOVOSYL TRANSFERASE SQD2"/>
    <property type="match status" value="1"/>
</dbReference>
<keyword evidence="3" id="KW-1185">Reference proteome</keyword>
<dbReference type="CDD" id="cd03801">
    <property type="entry name" value="GT4_PimA-like"/>
    <property type="match status" value="1"/>
</dbReference>
<keyword evidence="2" id="KW-0378">Hydrolase</keyword>
<evidence type="ECO:0000313" key="3">
    <source>
        <dbReference type="Proteomes" id="UP000830055"/>
    </source>
</evidence>
<dbReference type="InterPro" id="IPR050194">
    <property type="entry name" value="Glycosyltransferase_grp1"/>
</dbReference>
<dbReference type="EMBL" id="AP025516">
    <property type="protein sequence ID" value="BDD88621.1"/>
    <property type="molecule type" value="Genomic_DNA"/>
</dbReference>
<dbReference type="Pfam" id="PF13439">
    <property type="entry name" value="Glyco_transf_4"/>
    <property type="match status" value="1"/>
</dbReference>
<evidence type="ECO:0000259" key="1">
    <source>
        <dbReference type="Pfam" id="PF13439"/>
    </source>
</evidence>
<feature type="domain" description="Glycosyltransferase subfamily 4-like N-terminal" evidence="1">
    <location>
        <begin position="15"/>
        <end position="198"/>
    </location>
</feature>
<proteinExistence type="predicted"/>
<name>A0ABM7WCB7_9BACT</name>
<dbReference type="Proteomes" id="UP000830055">
    <property type="component" value="Chromosome"/>
</dbReference>
<dbReference type="PANTHER" id="PTHR45947">
    <property type="entry name" value="SULFOQUINOVOSYL TRANSFERASE SQD2"/>
    <property type="match status" value="1"/>
</dbReference>
<evidence type="ECO:0000313" key="2">
    <source>
        <dbReference type="EMBL" id="BDD88621.1"/>
    </source>
</evidence>
<dbReference type="InterPro" id="IPR028098">
    <property type="entry name" value="Glyco_trans_4-like_N"/>
</dbReference>
<protein>
    <submittedName>
        <fullName evidence="2">Glycoside hydrolase</fullName>
    </submittedName>
</protein>
<dbReference type="Pfam" id="PF13692">
    <property type="entry name" value="Glyco_trans_1_4"/>
    <property type="match status" value="1"/>
</dbReference>
<reference evidence="2 3" key="1">
    <citation type="submission" date="2022-01" db="EMBL/GenBank/DDBJ databases">
        <title>Desulfofustis limnae sp. nov., a novel mesophilic sulfate-reducing bacterium isolated from marsh soil.</title>
        <authorList>
            <person name="Watanabe M."/>
            <person name="Takahashi A."/>
            <person name="Kojima H."/>
            <person name="Fukui M."/>
        </authorList>
    </citation>
    <scope>NUCLEOTIDE SEQUENCE [LARGE SCALE GENOMIC DNA]</scope>
    <source>
        <strain evidence="2 3">PPLL</strain>
    </source>
</reference>
<dbReference type="Gene3D" id="3.40.50.2000">
    <property type="entry name" value="Glycogen Phosphorylase B"/>
    <property type="match status" value="2"/>
</dbReference>
<dbReference type="SUPFAM" id="SSF53756">
    <property type="entry name" value="UDP-Glycosyltransferase/glycogen phosphorylase"/>
    <property type="match status" value="1"/>
</dbReference>
<organism evidence="2 3">
    <name type="scientific">Desulfofustis limnaeus</name>
    <dbReference type="NCBI Taxonomy" id="2740163"/>
    <lineage>
        <taxon>Bacteria</taxon>
        <taxon>Pseudomonadati</taxon>
        <taxon>Thermodesulfobacteriota</taxon>
        <taxon>Desulfobulbia</taxon>
        <taxon>Desulfobulbales</taxon>
        <taxon>Desulfocapsaceae</taxon>
        <taxon>Desulfofustis</taxon>
    </lineage>
</organism>
<gene>
    <name evidence="2" type="ORF">DPPLL_29860</name>
</gene>
<sequence>MNILHIISQHPESTGSGFYLQNILRQAATAGHRNLLVAGLSGDHTPHLEGVELRDCRFVRFSHRDLDFTIPGMSDVMPYPSSLFRNLSGQRLDQYRRAFAAAMKDIAGAARIDIVHSHHLWLVTAVARTTLPALPLVVSCHSTDLRQYVLCPHLQELVQRGCRDVDHVLALDQDQADRIRTLYDIPPGRITIVGAGYDEHIFYSAEKPAPPPVHLLYAGKLSYAKGVDWLLRVFCGLLGHNLHLNLAGSGYGEEATRCLELADALQRRVTIHGVLSQHELAQLMRRSHVFVLPSFYEGRPLVLLEALACGCRLVTTDLHGCRALLADVPNDLVGYVELPPRQTIDRPNRTDWPELDTRLTTVLRRMIERVGMSPNTTPEQVESIIARWTWTTIFSTIEDVYRQKVQRRRES</sequence>
<dbReference type="GO" id="GO:0016787">
    <property type="term" value="F:hydrolase activity"/>
    <property type="evidence" value="ECO:0007669"/>
    <property type="project" value="UniProtKB-KW"/>
</dbReference>